<feature type="transmembrane region" description="Helical" evidence="8">
    <location>
        <begin position="293"/>
        <end position="313"/>
    </location>
</feature>
<keyword evidence="5 8" id="KW-0812">Transmembrane</keyword>
<dbReference type="RefSeq" id="WP_377467491.1">
    <property type="nucleotide sequence ID" value="NZ_JBHLWN010000002.1"/>
</dbReference>
<comment type="caution">
    <text evidence="9">The sequence shown here is derived from an EMBL/GenBank/DDBJ whole genome shotgun (WGS) entry which is preliminary data.</text>
</comment>
<dbReference type="Proteomes" id="UP001589776">
    <property type="component" value="Unassembled WGS sequence"/>
</dbReference>
<evidence type="ECO:0000256" key="3">
    <source>
        <dbReference type="ARBA" id="ARBA00022448"/>
    </source>
</evidence>
<dbReference type="Pfam" id="PF03845">
    <property type="entry name" value="Spore_permease"/>
    <property type="match status" value="1"/>
</dbReference>
<evidence type="ECO:0000256" key="1">
    <source>
        <dbReference type="ARBA" id="ARBA00004141"/>
    </source>
</evidence>
<evidence type="ECO:0000256" key="5">
    <source>
        <dbReference type="ARBA" id="ARBA00022692"/>
    </source>
</evidence>
<keyword evidence="6 8" id="KW-1133">Transmembrane helix</keyword>
<proteinExistence type="inferred from homology"/>
<keyword evidence="10" id="KW-1185">Reference proteome</keyword>
<keyword evidence="3" id="KW-0813">Transport</keyword>
<dbReference type="EMBL" id="JBHLWN010000002">
    <property type="protein sequence ID" value="MFC0210914.1"/>
    <property type="molecule type" value="Genomic_DNA"/>
</dbReference>
<organism evidence="9 10">
    <name type="scientific">Paenibacillus chartarius</name>
    <dbReference type="NCBI Taxonomy" id="747481"/>
    <lineage>
        <taxon>Bacteria</taxon>
        <taxon>Bacillati</taxon>
        <taxon>Bacillota</taxon>
        <taxon>Bacilli</taxon>
        <taxon>Bacillales</taxon>
        <taxon>Paenibacillaceae</taxon>
        <taxon>Paenibacillus</taxon>
    </lineage>
</organism>
<evidence type="ECO:0000313" key="9">
    <source>
        <dbReference type="EMBL" id="MFC0210914.1"/>
    </source>
</evidence>
<feature type="transmembrane region" description="Helical" evidence="8">
    <location>
        <begin position="20"/>
        <end position="40"/>
    </location>
</feature>
<evidence type="ECO:0000256" key="8">
    <source>
        <dbReference type="SAM" id="Phobius"/>
    </source>
</evidence>
<evidence type="ECO:0000256" key="4">
    <source>
        <dbReference type="ARBA" id="ARBA00022544"/>
    </source>
</evidence>
<evidence type="ECO:0000313" key="10">
    <source>
        <dbReference type="Proteomes" id="UP001589776"/>
    </source>
</evidence>
<name>A0ABV6DE37_9BACL</name>
<dbReference type="InterPro" id="IPR004761">
    <property type="entry name" value="Spore_GerAB"/>
</dbReference>
<feature type="transmembrane region" description="Helical" evidence="8">
    <location>
        <begin position="198"/>
        <end position="223"/>
    </location>
</feature>
<keyword evidence="4" id="KW-0309">Germination</keyword>
<gene>
    <name evidence="9" type="ORF">ACFFK0_00365</name>
</gene>
<reference evidence="9 10" key="1">
    <citation type="submission" date="2024-09" db="EMBL/GenBank/DDBJ databases">
        <authorList>
            <person name="Sun Q."/>
            <person name="Mori K."/>
        </authorList>
    </citation>
    <scope>NUCLEOTIDE SEQUENCE [LARGE SCALE GENOMIC DNA]</scope>
    <source>
        <strain evidence="9 10">CCM 7759</strain>
    </source>
</reference>
<dbReference type="PANTHER" id="PTHR34975:SF2">
    <property type="entry name" value="SPORE GERMINATION PROTEIN A2"/>
    <property type="match status" value="1"/>
</dbReference>
<keyword evidence="7 8" id="KW-0472">Membrane</keyword>
<comment type="subcellular location">
    <subcellularLocation>
        <location evidence="1">Membrane</location>
        <topology evidence="1">Multi-pass membrane protein</topology>
    </subcellularLocation>
</comment>
<evidence type="ECO:0000256" key="2">
    <source>
        <dbReference type="ARBA" id="ARBA00007998"/>
    </source>
</evidence>
<feature type="transmembrane region" description="Helical" evidence="8">
    <location>
        <begin position="66"/>
        <end position="86"/>
    </location>
</feature>
<protein>
    <submittedName>
        <fullName evidence="9">GerAB/ArcD/ProY family transporter</fullName>
    </submittedName>
</protein>
<feature type="transmembrane region" description="Helical" evidence="8">
    <location>
        <begin position="325"/>
        <end position="345"/>
    </location>
</feature>
<sequence>MLVNVLAFVPRVLVVNRYNGSVLGLFVSTGISTLLMYVFCKTIEKFPGTSIPELLRGTIPEWVRKALMFAFAVIWYTAGMITLLAYSDFTRKFLNPEISSFLVTSIYFLVVGFVATQSSTKILHVLEILLILGVPLTSFILFKAFINKDMNWDSVFAVAAYIRKIPNYESVAAATYVFTGYVNMAVFNRYIPNFKVKWLWVHSVVGLTILFTTLFIPIGFLGADGVSEYTFAWITTADSMRIELGVMERVLFIFLFLYGVIAFASMIIHMHVSFVMLKLMFEVEHKSSKTQQWFAIGVVLLFALLLLSANAVITDANLLTLGKLWLNVRFPAEIVLVAITVFAAWRRRKMS</sequence>
<feature type="transmembrane region" description="Helical" evidence="8">
    <location>
        <begin position="128"/>
        <end position="146"/>
    </location>
</feature>
<evidence type="ECO:0000256" key="6">
    <source>
        <dbReference type="ARBA" id="ARBA00022989"/>
    </source>
</evidence>
<feature type="transmembrane region" description="Helical" evidence="8">
    <location>
        <begin position="98"/>
        <end position="116"/>
    </location>
</feature>
<accession>A0ABV6DE37</accession>
<feature type="transmembrane region" description="Helical" evidence="8">
    <location>
        <begin position="171"/>
        <end position="191"/>
    </location>
</feature>
<feature type="transmembrane region" description="Helical" evidence="8">
    <location>
        <begin position="250"/>
        <end position="272"/>
    </location>
</feature>
<dbReference type="PANTHER" id="PTHR34975">
    <property type="entry name" value="SPORE GERMINATION PROTEIN A2"/>
    <property type="match status" value="1"/>
</dbReference>
<comment type="similarity">
    <text evidence="2">Belongs to the amino acid-polyamine-organocation (APC) superfamily. Spore germination protein (SGP) (TC 2.A.3.9) family.</text>
</comment>
<evidence type="ECO:0000256" key="7">
    <source>
        <dbReference type="ARBA" id="ARBA00023136"/>
    </source>
</evidence>